<evidence type="ECO:0000256" key="1">
    <source>
        <dbReference type="SAM" id="Phobius"/>
    </source>
</evidence>
<comment type="caution">
    <text evidence="2">The sequence shown here is derived from an EMBL/GenBank/DDBJ whole genome shotgun (WGS) entry which is preliminary data.</text>
</comment>
<organism evidence="2 3">
    <name type="scientific">Lentinula boryana</name>
    <dbReference type="NCBI Taxonomy" id="40481"/>
    <lineage>
        <taxon>Eukaryota</taxon>
        <taxon>Fungi</taxon>
        <taxon>Dikarya</taxon>
        <taxon>Basidiomycota</taxon>
        <taxon>Agaricomycotina</taxon>
        <taxon>Agaricomycetes</taxon>
        <taxon>Agaricomycetidae</taxon>
        <taxon>Agaricales</taxon>
        <taxon>Marasmiineae</taxon>
        <taxon>Omphalotaceae</taxon>
        <taxon>Lentinula</taxon>
    </lineage>
</organism>
<evidence type="ECO:0000313" key="3">
    <source>
        <dbReference type="Proteomes" id="UP001163828"/>
    </source>
</evidence>
<accession>A0ABQ8QQF1</accession>
<evidence type="ECO:0000313" key="2">
    <source>
        <dbReference type="EMBL" id="KAJ4000897.1"/>
    </source>
</evidence>
<reference evidence="2" key="1">
    <citation type="submission" date="2022-08" db="EMBL/GenBank/DDBJ databases">
        <authorList>
            <consortium name="DOE Joint Genome Institute"/>
            <person name="Min B."/>
            <person name="Riley R."/>
            <person name="Sierra-Patev S."/>
            <person name="Naranjo-Ortiz M."/>
            <person name="Looney B."/>
            <person name="Konkel Z."/>
            <person name="Slot J.C."/>
            <person name="Sakamoto Y."/>
            <person name="Steenwyk J.L."/>
            <person name="Rokas A."/>
            <person name="Carro J."/>
            <person name="Camarero S."/>
            <person name="Ferreira P."/>
            <person name="Molpeceres G."/>
            <person name="Ruiz-Duenas F.J."/>
            <person name="Serrano A."/>
            <person name="Henrissat B."/>
            <person name="Drula E."/>
            <person name="Hughes K.W."/>
            <person name="Mata J.L."/>
            <person name="Ishikawa N.K."/>
            <person name="Vargas-Isla R."/>
            <person name="Ushijima S."/>
            <person name="Smith C.A."/>
            <person name="Ahrendt S."/>
            <person name="Andreopoulos W."/>
            <person name="He G."/>
            <person name="Labutti K."/>
            <person name="Lipzen A."/>
            <person name="Ng V."/>
            <person name="Sandor L."/>
            <person name="Barry K."/>
            <person name="Martinez A.T."/>
            <person name="Xiao Y."/>
            <person name="Gibbons J.G."/>
            <person name="Terashima K."/>
            <person name="Hibbett D.S."/>
            <person name="Grigoriev I.V."/>
        </authorList>
    </citation>
    <scope>NUCLEOTIDE SEQUENCE</scope>
    <source>
        <strain evidence="2">TFB10827</strain>
    </source>
</reference>
<feature type="transmembrane region" description="Helical" evidence="1">
    <location>
        <begin position="97"/>
        <end position="122"/>
    </location>
</feature>
<sequence length="151" mass="16961">MVIGNPSRSLIGWIWISVLCVSISSRNSHCSRTGHEFELSHNNLPMSFYTLTRASVHFYSLVAFVIIWLAVGTMFATKLKFECDFNEFSGGLARPFCSFYCVELLFICEIFTSLLLLLLYLAGIAACLIHNLNITYGQGDLEMIGDTEVEI</sequence>
<dbReference type="EMBL" id="MU790515">
    <property type="protein sequence ID" value="KAJ4000897.1"/>
    <property type="molecule type" value="Genomic_DNA"/>
</dbReference>
<keyword evidence="1" id="KW-0472">Membrane</keyword>
<proteinExistence type="predicted"/>
<feature type="transmembrane region" description="Helical" evidence="1">
    <location>
        <begin position="54"/>
        <end position="76"/>
    </location>
</feature>
<dbReference type="Proteomes" id="UP001163828">
    <property type="component" value="Unassembled WGS sequence"/>
</dbReference>
<keyword evidence="3" id="KW-1185">Reference proteome</keyword>
<gene>
    <name evidence="2" type="ORF">F5050DRAFT_1727545</name>
</gene>
<name>A0ABQ8QQF1_9AGAR</name>
<keyword evidence="1" id="KW-0812">Transmembrane</keyword>
<protein>
    <submittedName>
        <fullName evidence="2">Uncharacterized protein</fullName>
    </submittedName>
</protein>
<keyword evidence="1" id="KW-1133">Transmembrane helix</keyword>